<keyword evidence="3" id="KW-1185">Reference proteome</keyword>
<gene>
    <name evidence="2" type="ORF">DES51_11624</name>
</gene>
<protein>
    <submittedName>
        <fullName evidence="2">Uncharacterized protein</fullName>
    </submittedName>
</protein>
<comment type="caution">
    <text evidence="2">The sequence shown here is derived from an EMBL/GenBank/DDBJ whole genome shotgun (WGS) entry which is preliminary data.</text>
</comment>
<dbReference type="Proteomes" id="UP000247612">
    <property type="component" value="Unassembled WGS sequence"/>
</dbReference>
<evidence type="ECO:0000313" key="3">
    <source>
        <dbReference type="Proteomes" id="UP000247612"/>
    </source>
</evidence>
<dbReference type="STRING" id="1034346.GCA_000313565_01750"/>
<dbReference type="EMBL" id="QJKH01000016">
    <property type="protein sequence ID" value="PXX75934.1"/>
    <property type="molecule type" value="Genomic_DNA"/>
</dbReference>
<evidence type="ECO:0000313" key="2">
    <source>
        <dbReference type="EMBL" id="PXX75934.1"/>
    </source>
</evidence>
<evidence type="ECO:0000256" key="1">
    <source>
        <dbReference type="SAM" id="Phobius"/>
    </source>
</evidence>
<sequence length="39" mass="4284">MDLSLIIAVIASVLSGAAIVIDLIRLCFYILFESSKKEK</sequence>
<feature type="transmembrane region" description="Helical" evidence="1">
    <location>
        <begin position="6"/>
        <end position="32"/>
    </location>
</feature>
<keyword evidence="1" id="KW-1133">Transmembrane helix</keyword>
<dbReference type="AlphaFoldDB" id="A0A318KKQ3"/>
<keyword evidence="1" id="KW-0472">Membrane</keyword>
<accession>A0A318KKQ3</accession>
<reference evidence="2 3" key="1">
    <citation type="submission" date="2018-05" db="EMBL/GenBank/DDBJ databases">
        <title>Genomic Encyclopedia of Type Strains, Phase IV (KMG-IV): sequencing the most valuable type-strain genomes for metagenomic binning, comparative biology and taxonomic classification.</title>
        <authorList>
            <person name="Goeker M."/>
        </authorList>
    </citation>
    <scope>NUCLEOTIDE SEQUENCE [LARGE SCALE GENOMIC DNA]</scope>
    <source>
        <strain evidence="2 3">JC118</strain>
    </source>
</reference>
<organism evidence="2 3">
    <name type="scientific">Dielma fastidiosa</name>
    <dbReference type="NCBI Taxonomy" id="1034346"/>
    <lineage>
        <taxon>Bacteria</taxon>
        <taxon>Bacillati</taxon>
        <taxon>Bacillota</taxon>
        <taxon>Erysipelotrichia</taxon>
        <taxon>Erysipelotrichales</taxon>
        <taxon>Erysipelotrichaceae</taxon>
        <taxon>Dielma</taxon>
    </lineage>
</organism>
<keyword evidence="1" id="KW-0812">Transmembrane</keyword>
<proteinExistence type="predicted"/>
<name>A0A318KKQ3_9FIRM</name>